<evidence type="ECO:0000313" key="2">
    <source>
        <dbReference type="Proteomes" id="UP000298030"/>
    </source>
</evidence>
<name>A0A4Y7TG62_COPMI</name>
<evidence type="ECO:0008006" key="3">
    <source>
        <dbReference type="Google" id="ProtNLM"/>
    </source>
</evidence>
<organism evidence="1 2">
    <name type="scientific">Coprinellus micaceus</name>
    <name type="common">Glistening ink-cap mushroom</name>
    <name type="synonym">Coprinus micaceus</name>
    <dbReference type="NCBI Taxonomy" id="71717"/>
    <lineage>
        <taxon>Eukaryota</taxon>
        <taxon>Fungi</taxon>
        <taxon>Dikarya</taxon>
        <taxon>Basidiomycota</taxon>
        <taxon>Agaricomycotina</taxon>
        <taxon>Agaricomycetes</taxon>
        <taxon>Agaricomycetidae</taxon>
        <taxon>Agaricales</taxon>
        <taxon>Agaricineae</taxon>
        <taxon>Psathyrellaceae</taxon>
        <taxon>Coprinellus</taxon>
    </lineage>
</organism>
<dbReference type="EMBL" id="QPFP01000015">
    <property type="protein sequence ID" value="TEB32499.1"/>
    <property type="molecule type" value="Genomic_DNA"/>
</dbReference>
<dbReference type="Proteomes" id="UP000298030">
    <property type="component" value="Unassembled WGS sequence"/>
</dbReference>
<sequence length="62" mass="6799">MDRIPPELIPLVCNCMGNKDLLSMARSSHSLMEPALDVLWRVINLFTPLILLPAVRLAGGEG</sequence>
<proteinExistence type="predicted"/>
<dbReference type="AlphaFoldDB" id="A0A4Y7TG62"/>
<evidence type="ECO:0000313" key="1">
    <source>
        <dbReference type="EMBL" id="TEB32499.1"/>
    </source>
</evidence>
<accession>A0A4Y7TG62</accession>
<keyword evidence="2" id="KW-1185">Reference proteome</keyword>
<reference evidence="1 2" key="1">
    <citation type="journal article" date="2019" name="Nat. Ecol. Evol.">
        <title>Megaphylogeny resolves global patterns of mushroom evolution.</title>
        <authorList>
            <person name="Varga T."/>
            <person name="Krizsan K."/>
            <person name="Foldi C."/>
            <person name="Dima B."/>
            <person name="Sanchez-Garcia M."/>
            <person name="Sanchez-Ramirez S."/>
            <person name="Szollosi G.J."/>
            <person name="Szarkandi J.G."/>
            <person name="Papp V."/>
            <person name="Albert L."/>
            <person name="Andreopoulos W."/>
            <person name="Angelini C."/>
            <person name="Antonin V."/>
            <person name="Barry K.W."/>
            <person name="Bougher N.L."/>
            <person name="Buchanan P."/>
            <person name="Buyck B."/>
            <person name="Bense V."/>
            <person name="Catcheside P."/>
            <person name="Chovatia M."/>
            <person name="Cooper J."/>
            <person name="Damon W."/>
            <person name="Desjardin D."/>
            <person name="Finy P."/>
            <person name="Geml J."/>
            <person name="Haridas S."/>
            <person name="Hughes K."/>
            <person name="Justo A."/>
            <person name="Karasinski D."/>
            <person name="Kautmanova I."/>
            <person name="Kiss B."/>
            <person name="Kocsube S."/>
            <person name="Kotiranta H."/>
            <person name="LaButti K.M."/>
            <person name="Lechner B.E."/>
            <person name="Liimatainen K."/>
            <person name="Lipzen A."/>
            <person name="Lukacs Z."/>
            <person name="Mihaltcheva S."/>
            <person name="Morgado L.N."/>
            <person name="Niskanen T."/>
            <person name="Noordeloos M.E."/>
            <person name="Ohm R.A."/>
            <person name="Ortiz-Santana B."/>
            <person name="Ovrebo C."/>
            <person name="Racz N."/>
            <person name="Riley R."/>
            <person name="Savchenko A."/>
            <person name="Shiryaev A."/>
            <person name="Soop K."/>
            <person name="Spirin V."/>
            <person name="Szebenyi C."/>
            <person name="Tomsovsky M."/>
            <person name="Tulloss R.E."/>
            <person name="Uehling J."/>
            <person name="Grigoriev I.V."/>
            <person name="Vagvolgyi C."/>
            <person name="Papp T."/>
            <person name="Martin F.M."/>
            <person name="Miettinen O."/>
            <person name="Hibbett D.S."/>
            <person name="Nagy L.G."/>
        </authorList>
    </citation>
    <scope>NUCLEOTIDE SEQUENCE [LARGE SCALE GENOMIC DNA]</scope>
    <source>
        <strain evidence="1 2">FP101781</strain>
    </source>
</reference>
<comment type="caution">
    <text evidence="1">The sequence shown here is derived from an EMBL/GenBank/DDBJ whole genome shotgun (WGS) entry which is preliminary data.</text>
</comment>
<dbReference type="OrthoDB" id="3255541at2759"/>
<gene>
    <name evidence="1" type="ORF">FA13DRAFT_258769</name>
</gene>
<protein>
    <recommendedName>
        <fullName evidence="3">F-box domain-containing protein</fullName>
    </recommendedName>
</protein>